<dbReference type="InterPro" id="IPR021398">
    <property type="entry name" value="DUF3037"/>
</dbReference>
<dbReference type="EMBL" id="JBHUJB010000022">
    <property type="protein sequence ID" value="MFD2158328.1"/>
    <property type="molecule type" value="Genomic_DNA"/>
</dbReference>
<sequence>MNIKAYNTGTIELMPYPEHGEFCIVGVFAIDAQARTIHYRLQEPRKTKRLSGFFPELERKLFTRTLKSVHEEWLRLADMVNKGDHTEEFRELTKVDGADIFKAIVQPREGMIRHKERGTILSKDINAWLDEAFTKMVLRIDLDSIYPEETKFTNHVSSLLKEWNVAGAWKAGRVGQEDYHTTFPFTYTPQGAERVERAIKPLFLGQDSATKILDHGDVWLQKVRRLKHFNLAPELLIFPVQRPVESDDIRQKHADLVIEDLKQAGVEVIEQNNIAHLQHYVQIEATENAPLFTQPQAY</sequence>
<gene>
    <name evidence="1" type="ORF">ACFSW8_05410</name>
</gene>
<protein>
    <submittedName>
        <fullName evidence="1">DUF3037 domain-containing protein</fullName>
    </submittedName>
</protein>
<evidence type="ECO:0000313" key="2">
    <source>
        <dbReference type="Proteomes" id="UP001597389"/>
    </source>
</evidence>
<name>A0ABW4Z8R6_9BACT</name>
<accession>A0ABW4Z8R6</accession>
<dbReference type="RefSeq" id="WP_377177651.1">
    <property type="nucleotide sequence ID" value="NZ_JBHUJB010000022.1"/>
</dbReference>
<comment type="caution">
    <text evidence="1">The sequence shown here is derived from an EMBL/GenBank/DDBJ whole genome shotgun (WGS) entry which is preliminary data.</text>
</comment>
<proteinExistence type="predicted"/>
<dbReference type="Pfam" id="PF11236">
    <property type="entry name" value="DUF3037"/>
    <property type="match status" value="1"/>
</dbReference>
<dbReference type="Proteomes" id="UP001597389">
    <property type="component" value="Unassembled WGS sequence"/>
</dbReference>
<reference evidence="2" key="1">
    <citation type="journal article" date="2019" name="Int. J. Syst. Evol. Microbiol.">
        <title>The Global Catalogue of Microorganisms (GCM) 10K type strain sequencing project: providing services to taxonomists for standard genome sequencing and annotation.</title>
        <authorList>
            <consortium name="The Broad Institute Genomics Platform"/>
            <consortium name="The Broad Institute Genome Sequencing Center for Infectious Disease"/>
            <person name="Wu L."/>
            <person name="Ma J."/>
        </authorList>
    </citation>
    <scope>NUCLEOTIDE SEQUENCE [LARGE SCALE GENOMIC DNA]</scope>
    <source>
        <strain evidence="2">CCUG 57942</strain>
    </source>
</reference>
<evidence type="ECO:0000313" key="1">
    <source>
        <dbReference type="EMBL" id="MFD2158328.1"/>
    </source>
</evidence>
<keyword evidence="2" id="KW-1185">Reference proteome</keyword>
<organism evidence="1 2">
    <name type="scientific">Rubritalea tangerina</name>
    <dbReference type="NCBI Taxonomy" id="430798"/>
    <lineage>
        <taxon>Bacteria</taxon>
        <taxon>Pseudomonadati</taxon>
        <taxon>Verrucomicrobiota</taxon>
        <taxon>Verrucomicrobiia</taxon>
        <taxon>Verrucomicrobiales</taxon>
        <taxon>Rubritaleaceae</taxon>
        <taxon>Rubritalea</taxon>
    </lineage>
</organism>